<feature type="compositionally biased region" description="Basic and acidic residues" evidence="5">
    <location>
        <begin position="451"/>
        <end position="460"/>
    </location>
</feature>
<dbReference type="InterPro" id="IPR000286">
    <property type="entry name" value="HDACs"/>
</dbReference>
<proteinExistence type="inferred from homology"/>
<evidence type="ECO:0000256" key="5">
    <source>
        <dbReference type="SAM" id="MobiDB-lite"/>
    </source>
</evidence>
<dbReference type="GO" id="GO:0000118">
    <property type="term" value="C:histone deacetylase complex"/>
    <property type="evidence" value="ECO:0007669"/>
    <property type="project" value="UniProtKB-ARBA"/>
</dbReference>
<keyword evidence="9" id="KW-1185">Reference proteome</keyword>
<comment type="caution">
    <text evidence="8">The sequence shown here is derived from an EMBL/GenBank/DDBJ whole genome shotgun (WGS) entry which is preliminary data.</text>
</comment>
<feature type="transmembrane region" description="Helical" evidence="6">
    <location>
        <begin position="225"/>
        <end position="242"/>
    </location>
</feature>
<dbReference type="PANTHER" id="PTHR10625:SF10">
    <property type="entry name" value="HISTONE DEACETYLASE HDAC1"/>
    <property type="match status" value="1"/>
</dbReference>
<feature type="compositionally biased region" description="Low complexity" evidence="5">
    <location>
        <begin position="461"/>
        <end position="494"/>
    </location>
</feature>
<dbReference type="GO" id="GO:0040029">
    <property type="term" value="P:epigenetic regulation of gene expression"/>
    <property type="evidence" value="ECO:0007669"/>
    <property type="project" value="TreeGrafter"/>
</dbReference>
<keyword evidence="4" id="KW-0156">Chromatin regulator</keyword>
<evidence type="ECO:0000313" key="9">
    <source>
        <dbReference type="Proteomes" id="UP000023152"/>
    </source>
</evidence>
<feature type="compositionally biased region" description="Basic and acidic residues" evidence="5">
    <location>
        <begin position="410"/>
        <end position="434"/>
    </location>
</feature>
<feature type="region of interest" description="Disordered" evidence="5">
    <location>
        <begin position="410"/>
        <end position="499"/>
    </location>
</feature>
<sequence>MPIGSDNKRVVYYYDEEVGNFYYGQNHPMKPHRIRMTHSLVVNYGLFKKMEIYRPYRLEERDMTLFHADDYIHFIKSVTVENKETWGTSLEKFNIDVDCPIFDGLFRFCQISTGAKKKNCIYVHMYMYIIASVGGAYKLNHGLADIAVNWSGGLHHAKKAEASGFCYTNDIVLGILELLKYYQRVLYIDIDIHHGDGVEEAFYTTDRTKKKGAQYLKKKKKKKNFFFSSLFVFIGLLCVFLKKKNNNFFFFFFVGCTGVIVMQLGADSLAGDRLGCFNMTVRGHGECLEYIRSFNKPLLVLGGGGYTLRNVARCWAHETAICCGIELDDKIPYHEYYEYFAPDYCLSTIPTNMINVNRKGTLDKIMATVSEYLRELPHAPNVQVHERPKEMALDPSLGVCVTKELEKLRQDNDSDTKKDDRMPEFLVDKMRVPDEEFYADEKDQDEWPSDAFREKKDKVQDLVQQPPVQSQSQSQSQHLQSPLHSQQQQQQQQHHNQDVEMKNASNDVIVITTNKPEAVKEGESAASSDVPSTIATAAADNPTPVDTSAVVSCATDHAINGNATNNTSQTILNVNANNVTDANTDTAITTTTATATAVAPTVTSTSPVPEAATQAEKIDVSTVENKSSNSTGEHDVVMRKKAGKPVISPICERICHFLKNHSVIFLIFRFFFAISFTNNKTFQANLYLF</sequence>
<comment type="similarity">
    <text evidence="1">Belongs to the histone deacetylase family. HD type 1 subfamily.</text>
</comment>
<protein>
    <recommendedName>
        <fullName evidence="2">histone deacetylase</fullName>
        <ecNumber evidence="2">3.5.1.98</ecNumber>
    </recommendedName>
</protein>
<feature type="compositionally biased region" description="Acidic residues" evidence="5">
    <location>
        <begin position="435"/>
        <end position="448"/>
    </location>
</feature>
<dbReference type="Gene3D" id="3.40.800.20">
    <property type="entry name" value="Histone deacetylase domain"/>
    <property type="match status" value="2"/>
</dbReference>
<organism evidence="8 9">
    <name type="scientific">Reticulomyxa filosa</name>
    <dbReference type="NCBI Taxonomy" id="46433"/>
    <lineage>
        <taxon>Eukaryota</taxon>
        <taxon>Sar</taxon>
        <taxon>Rhizaria</taxon>
        <taxon>Retaria</taxon>
        <taxon>Foraminifera</taxon>
        <taxon>Monothalamids</taxon>
        <taxon>Reticulomyxidae</taxon>
        <taxon>Reticulomyxa</taxon>
    </lineage>
</organism>
<dbReference type="PRINTS" id="PR01271">
    <property type="entry name" value="HISDACETLASE"/>
</dbReference>
<evidence type="ECO:0000256" key="2">
    <source>
        <dbReference type="ARBA" id="ARBA00012111"/>
    </source>
</evidence>
<dbReference type="EMBL" id="ASPP01004666">
    <property type="protein sequence ID" value="ETO31822.1"/>
    <property type="molecule type" value="Genomic_DNA"/>
</dbReference>
<reference evidence="8 9" key="1">
    <citation type="journal article" date="2013" name="Curr. Biol.">
        <title>The Genome of the Foraminiferan Reticulomyxa filosa.</title>
        <authorList>
            <person name="Glockner G."/>
            <person name="Hulsmann N."/>
            <person name="Schleicher M."/>
            <person name="Noegel A.A."/>
            <person name="Eichinger L."/>
            <person name="Gallinger C."/>
            <person name="Pawlowski J."/>
            <person name="Sierra R."/>
            <person name="Euteneuer U."/>
            <person name="Pillet L."/>
            <person name="Moustafa A."/>
            <person name="Platzer M."/>
            <person name="Groth M."/>
            <person name="Szafranski K."/>
            <person name="Schliwa M."/>
        </authorList>
    </citation>
    <scope>NUCLEOTIDE SEQUENCE [LARGE SCALE GENOMIC DNA]</scope>
</reference>
<feature type="domain" description="Histone deacetylase" evidence="7">
    <location>
        <begin position="27"/>
        <end position="207"/>
    </location>
</feature>
<name>X6P2N4_RETFI</name>
<dbReference type="GO" id="GO:0141221">
    <property type="term" value="F:histone deacetylase activity, hydrolytic mechanism"/>
    <property type="evidence" value="ECO:0007669"/>
    <property type="project" value="UniProtKB-EC"/>
</dbReference>
<feature type="domain" description="Histone deacetylase" evidence="7">
    <location>
        <begin position="259"/>
        <end position="321"/>
    </location>
</feature>
<evidence type="ECO:0000256" key="1">
    <source>
        <dbReference type="ARBA" id="ARBA00006457"/>
    </source>
</evidence>
<evidence type="ECO:0000313" key="8">
    <source>
        <dbReference type="EMBL" id="ETO31822.1"/>
    </source>
</evidence>
<evidence type="ECO:0000256" key="6">
    <source>
        <dbReference type="SAM" id="Phobius"/>
    </source>
</evidence>
<dbReference type="InterPro" id="IPR023801">
    <property type="entry name" value="His_deacetylse_dom"/>
</dbReference>
<keyword evidence="6" id="KW-0812">Transmembrane</keyword>
<dbReference type="InterPro" id="IPR003084">
    <property type="entry name" value="HDAC_I/II"/>
</dbReference>
<dbReference type="AlphaFoldDB" id="X6P2N4"/>
<dbReference type="Proteomes" id="UP000023152">
    <property type="component" value="Unassembled WGS sequence"/>
</dbReference>
<feature type="transmembrane region" description="Helical" evidence="6">
    <location>
        <begin position="248"/>
        <end position="266"/>
    </location>
</feature>
<keyword evidence="3" id="KW-0378">Hydrolase</keyword>
<dbReference type="SUPFAM" id="SSF52768">
    <property type="entry name" value="Arginase/deacetylase"/>
    <property type="match status" value="1"/>
</dbReference>
<gene>
    <name evidence="8" type="ORF">RFI_05297</name>
</gene>
<dbReference type="PANTHER" id="PTHR10625">
    <property type="entry name" value="HISTONE DEACETYLASE HDAC1-RELATED"/>
    <property type="match status" value="1"/>
</dbReference>
<evidence type="ECO:0000259" key="7">
    <source>
        <dbReference type="Pfam" id="PF00850"/>
    </source>
</evidence>
<keyword evidence="6" id="KW-1133">Transmembrane helix</keyword>
<dbReference type="PRINTS" id="PR01270">
    <property type="entry name" value="HDASUPER"/>
</dbReference>
<dbReference type="InterPro" id="IPR037138">
    <property type="entry name" value="His_deacetylse_dom_sf"/>
</dbReference>
<dbReference type="OrthoDB" id="1918432at2759"/>
<evidence type="ECO:0000256" key="3">
    <source>
        <dbReference type="ARBA" id="ARBA00022801"/>
    </source>
</evidence>
<dbReference type="EC" id="3.5.1.98" evidence="2"/>
<dbReference type="Pfam" id="PF00850">
    <property type="entry name" value="Hist_deacetyl"/>
    <property type="match status" value="2"/>
</dbReference>
<accession>X6P2N4</accession>
<keyword evidence="6" id="KW-0472">Membrane</keyword>
<dbReference type="InterPro" id="IPR023696">
    <property type="entry name" value="Ureohydrolase_dom_sf"/>
</dbReference>
<evidence type="ECO:0000256" key="4">
    <source>
        <dbReference type="ARBA" id="ARBA00022853"/>
    </source>
</evidence>